<dbReference type="PANTHER" id="PTHR43308">
    <property type="entry name" value="OUTER MEMBRANE PROTEIN ALPHA-RELATED"/>
    <property type="match status" value="1"/>
</dbReference>
<keyword evidence="6" id="KW-1185">Reference proteome</keyword>
<dbReference type="RefSeq" id="WP_072890734.1">
    <property type="nucleotide sequence ID" value="NZ_FRAE01000097.1"/>
</dbReference>
<dbReference type="Proteomes" id="UP000242497">
    <property type="component" value="Unassembled WGS sequence"/>
</dbReference>
<feature type="region of interest" description="Disordered" evidence="2">
    <location>
        <begin position="132"/>
        <end position="170"/>
    </location>
</feature>
<keyword evidence="3" id="KW-0732">Signal</keyword>
<name>A0A1M6TIY0_9FIRM</name>
<evidence type="ECO:0000256" key="2">
    <source>
        <dbReference type="SAM" id="MobiDB-lite"/>
    </source>
</evidence>
<dbReference type="InterPro" id="IPR051465">
    <property type="entry name" value="Cell_Envelope_Struct_Comp"/>
</dbReference>
<evidence type="ECO:0000259" key="4">
    <source>
        <dbReference type="PROSITE" id="PS51272"/>
    </source>
</evidence>
<keyword evidence="1" id="KW-0677">Repeat</keyword>
<evidence type="ECO:0000313" key="5">
    <source>
        <dbReference type="EMBL" id="SHK56897.1"/>
    </source>
</evidence>
<dbReference type="OrthoDB" id="1750469at2"/>
<dbReference type="PANTHER" id="PTHR43308:SF5">
    <property type="entry name" value="S-LAYER PROTEIN _ PEPTIDOGLYCAN ENDO-BETA-N-ACETYLGLUCOSAMINIDASE"/>
    <property type="match status" value="1"/>
</dbReference>
<evidence type="ECO:0000256" key="1">
    <source>
        <dbReference type="ARBA" id="ARBA00022737"/>
    </source>
</evidence>
<evidence type="ECO:0000313" key="6">
    <source>
        <dbReference type="Proteomes" id="UP000242497"/>
    </source>
</evidence>
<feature type="domain" description="SLH" evidence="4">
    <location>
        <begin position="302"/>
        <end position="361"/>
    </location>
</feature>
<feature type="signal peptide" evidence="3">
    <location>
        <begin position="1"/>
        <end position="24"/>
    </location>
</feature>
<dbReference type="PROSITE" id="PS51272">
    <property type="entry name" value="SLH"/>
    <property type="match status" value="3"/>
</dbReference>
<evidence type="ECO:0000256" key="3">
    <source>
        <dbReference type="SAM" id="SignalP"/>
    </source>
</evidence>
<protein>
    <submittedName>
        <fullName evidence="5">S-layer homology domain-containing protein</fullName>
    </submittedName>
</protein>
<sequence>MKRLISKAVIVMLLILSLNGLAFAELSESDINFFLEKIATANNEQLREQGINMIKMYADREDPNIDGLKKAVKKFVEPIYGKKFEEKGYDFDECIESLDVLKEISREDIKSLISHMEDKDLDGMKEIVNKYIEEDSNEDEEKSSSGSGETLSTPEENKTTNTEEVTVPKVETPKVEFKDLDKHWAKEDIEFLASKGIINGKSKEMFNPDGKITRAEFTALIVRLFDLKQKNTSFNISFKDVNNTDWYYDVIKTASEYGLINGINEDTFAPNKEVTREEMVTIIIRAIDNKNIQNTNKSNIAIDNFNDKNNMSTWAVDNINKALKMNIIKGKTENSFNPKEYSTRAESATIIKRVYDLINKK</sequence>
<organism evidence="5 6">
    <name type="scientific">Tepidibacter formicigenes DSM 15518</name>
    <dbReference type="NCBI Taxonomy" id="1123349"/>
    <lineage>
        <taxon>Bacteria</taxon>
        <taxon>Bacillati</taxon>
        <taxon>Bacillota</taxon>
        <taxon>Clostridia</taxon>
        <taxon>Peptostreptococcales</taxon>
        <taxon>Peptostreptococcaceae</taxon>
        <taxon>Tepidibacter</taxon>
    </lineage>
</organism>
<gene>
    <name evidence="5" type="ORF">SAMN02744037_02612</name>
</gene>
<dbReference type="InterPro" id="IPR001119">
    <property type="entry name" value="SLH_dom"/>
</dbReference>
<dbReference type="EMBL" id="FRAE01000097">
    <property type="protein sequence ID" value="SHK56897.1"/>
    <property type="molecule type" value="Genomic_DNA"/>
</dbReference>
<feature type="compositionally biased region" description="Low complexity" evidence="2">
    <location>
        <begin position="144"/>
        <end position="170"/>
    </location>
</feature>
<accession>A0A1M6TIY0</accession>
<dbReference type="AlphaFoldDB" id="A0A1M6TIY0"/>
<dbReference type="Pfam" id="PF00395">
    <property type="entry name" value="SLH"/>
    <property type="match status" value="3"/>
</dbReference>
<dbReference type="STRING" id="1123349.SAMN02744037_02612"/>
<feature type="domain" description="SLH" evidence="4">
    <location>
        <begin position="236"/>
        <end position="297"/>
    </location>
</feature>
<proteinExistence type="predicted"/>
<feature type="chain" id="PRO_5012387142" evidence="3">
    <location>
        <begin position="25"/>
        <end position="361"/>
    </location>
</feature>
<reference evidence="6" key="1">
    <citation type="submission" date="2016-11" db="EMBL/GenBank/DDBJ databases">
        <authorList>
            <person name="Varghese N."/>
            <person name="Submissions S."/>
        </authorList>
    </citation>
    <scope>NUCLEOTIDE SEQUENCE [LARGE SCALE GENOMIC DNA]</scope>
    <source>
        <strain evidence="6">DSM 15518</strain>
    </source>
</reference>
<feature type="domain" description="SLH" evidence="4">
    <location>
        <begin position="172"/>
        <end position="235"/>
    </location>
</feature>